<dbReference type="AlphaFoldDB" id="A0A2T5MG97"/>
<dbReference type="Proteomes" id="UP000244248">
    <property type="component" value="Unassembled WGS sequence"/>
</dbReference>
<organism evidence="1 2">
    <name type="scientific">Stenotrophobium rhamnosiphilum</name>
    <dbReference type="NCBI Taxonomy" id="2029166"/>
    <lineage>
        <taxon>Bacteria</taxon>
        <taxon>Pseudomonadati</taxon>
        <taxon>Pseudomonadota</taxon>
        <taxon>Gammaproteobacteria</taxon>
        <taxon>Nevskiales</taxon>
        <taxon>Nevskiaceae</taxon>
        <taxon>Stenotrophobium</taxon>
    </lineage>
</organism>
<evidence type="ECO:0000313" key="2">
    <source>
        <dbReference type="Proteomes" id="UP000244248"/>
    </source>
</evidence>
<dbReference type="InterPro" id="IPR009078">
    <property type="entry name" value="Ferritin-like_SF"/>
</dbReference>
<name>A0A2T5MG97_9GAMM</name>
<dbReference type="Pfam" id="PF10118">
    <property type="entry name" value="Metal_hydrol"/>
    <property type="match status" value="1"/>
</dbReference>
<accession>A0A2T5MG97</accession>
<evidence type="ECO:0000313" key="1">
    <source>
        <dbReference type="EMBL" id="PTU31586.1"/>
    </source>
</evidence>
<dbReference type="SUPFAM" id="SSF47240">
    <property type="entry name" value="Ferritin-like"/>
    <property type="match status" value="1"/>
</dbReference>
<gene>
    <name evidence="1" type="ORF">CJD38_09675</name>
</gene>
<dbReference type="RefSeq" id="WP_107940131.1">
    <property type="nucleotide sequence ID" value="NZ_QANS01000003.1"/>
</dbReference>
<reference evidence="1 2" key="1">
    <citation type="submission" date="2018-04" db="EMBL/GenBank/DDBJ databases">
        <title>Novel species isolated from glacier.</title>
        <authorList>
            <person name="Liu Q."/>
            <person name="Xin Y.-H."/>
        </authorList>
    </citation>
    <scope>NUCLEOTIDE SEQUENCE [LARGE SCALE GENOMIC DNA]</scope>
    <source>
        <strain evidence="1 2">GT1R17</strain>
    </source>
</reference>
<comment type="caution">
    <text evidence="1">The sequence shown here is derived from an EMBL/GenBank/DDBJ whole genome shotgun (WGS) entry which is preliminary data.</text>
</comment>
<keyword evidence="1" id="KW-0378">Hydrolase</keyword>
<keyword evidence="2" id="KW-1185">Reference proteome</keyword>
<dbReference type="PANTHER" id="PTHR39456:SF1">
    <property type="entry name" value="METAL-DEPENDENT HYDROLASE"/>
    <property type="match status" value="1"/>
</dbReference>
<dbReference type="PANTHER" id="PTHR39456">
    <property type="entry name" value="METAL-DEPENDENT HYDROLASE"/>
    <property type="match status" value="1"/>
</dbReference>
<dbReference type="OrthoDB" id="4760165at2"/>
<sequence length="302" mass="34308">MSLSTSTSTTVRSKPVRTFTADNGARHEGATFPVRRPEFDFSATPKYWFGNNPTLTHFMQGMAALFPDGEMFFVKSVRAVRDQVKDEQLQKEISAFIGQEAMHSKAHLALDNHLVAQGLPLKDIEKIALNLLGFIHRAGSKKLDLSITCALEHFTATWAQQFLEHQKTHDLMADPTMRKMWTWHAIEESEHKAVAFDTYKAIGGDYPTRAAGMVIAMLGLSAALVHIEVKMMRHDKQLTNWKSWRFGMKEMFGRKGFFTPTIPKLFDYFRPGFHPNDHEADEALARRRTEMGFELPVNGAVH</sequence>
<dbReference type="GO" id="GO:0016787">
    <property type="term" value="F:hydrolase activity"/>
    <property type="evidence" value="ECO:0007669"/>
    <property type="project" value="UniProtKB-KW"/>
</dbReference>
<dbReference type="PIRSF" id="PIRSF007580">
    <property type="entry name" value="UCP07580"/>
    <property type="match status" value="1"/>
</dbReference>
<dbReference type="InterPro" id="IPR016516">
    <property type="entry name" value="UCP07580"/>
</dbReference>
<proteinExistence type="predicted"/>
<dbReference type="EMBL" id="QANS01000003">
    <property type="protein sequence ID" value="PTU31586.1"/>
    <property type="molecule type" value="Genomic_DNA"/>
</dbReference>
<protein>
    <submittedName>
        <fullName evidence="1">Metal-dependent hydrolase</fullName>
    </submittedName>
</protein>